<comment type="caution">
    <text evidence="2">The sequence shown here is derived from an EMBL/GenBank/DDBJ whole genome shotgun (WGS) entry which is preliminary data.</text>
</comment>
<proteinExistence type="predicted"/>
<evidence type="ECO:0000313" key="3">
    <source>
        <dbReference type="Proteomes" id="UP000324800"/>
    </source>
</evidence>
<feature type="region of interest" description="Disordered" evidence="1">
    <location>
        <begin position="219"/>
        <end position="290"/>
    </location>
</feature>
<feature type="compositionally biased region" description="Polar residues" evidence="1">
    <location>
        <begin position="219"/>
        <end position="248"/>
    </location>
</feature>
<protein>
    <submittedName>
        <fullName evidence="2">Uncharacterized protein</fullName>
    </submittedName>
</protein>
<evidence type="ECO:0000313" key="2">
    <source>
        <dbReference type="EMBL" id="KAA6398430.1"/>
    </source>
</evidence>
<name>A0A5J4WU11_9EUKA</name>
<feature type="region of interest" description="Disordered" evidence="1">
    <location>
        <begin position="158"/>
        <end position="179"/>
    </location>
</feature>
<reference evidence="2 3" key="1">
    <citation type="submission" date="2019-03" db="EMBL/GenBank/DDBJ databases">
        <title>Single cell metagenomics reveals metabolic interactions within the superorganism composed of flagellate Streblomastix strix and complex community of Bacteroidetes bacteria on its surface.</title>
        <authorList>
            <person name="Treitli S.C."/>
            <person name="Kolisko M."/>
            <person name="Husnik F."/>
            <person name="Keeling P."/>
            <person name="Hampl V."/>
        </authorList>
    </citation>
    <scope>NUCLEOTIDE SEQUENCE [LARGE SCALE GENOMIC DNA]</scope>
    <source>
        <strain evidence="2">ST1C</strain>
    </source>
</reference>
<gene>
    <name evidence="2" type="ORF">EZS28_006044</name>
</gene>
<dbReference type="Proteomes" id="UP000324800">
    <property type="component" value="Unassembled WGS sequence"/>
</dbReference>
<dbReference type="AlphaFoldDB" id="A0A5J4WU11"/>
<feature type="compositionally biased region" description="Polar residues" evidence="1">
    <location>
        <begin position="158"/>
        <end position="175"/>
    </location>
</feature>
<dbReference type="EMBL" id="SNRW01000957">
    <property type="protein sequence ID" value="KAA6398430.1"/>
    <property type="molecule type" value="Genomic_DNA"/>
</dbReference>
<evidence type="ECO:0000256" key="1">
    <source>
        <dbReference type="SAM" id="MobiDB-lite"/>
    </source>
</evidence>
<sequence>MFLSICIICCCYNKIKKKKHEVDYSEEDLDSGKRNNKQQELTEHVDEEIGNEDDQQQVQPTTFKSSFMQPALNYTENPNYTAGPNYTKNPIHELHKHSSQIAPSSSQGQQLPPRYGVQLNQTQSFYNTANQALVHSASGQLLNRPPMSRQTQAIERTQSTPPFGYNNISPNQNPYQEIPLQLPRSPYSQKYLYNRQGWQQQKQYTDTDRVRDPPLQKFSSAYKSQTPNESRHSSQTVSPPSSNHSNIWGSMKKSSKSTYNSTKSRSHSSSHRQEQQQGQFMVHKESFKKT</sequence>
<organism evidence="2 3">
    <name type="scientific">Streblomastix strix</name>
    <dbReference type="NCBI Taxonomy" id="222440"/>
    <lineage>
        <taxon>Eukaryota</taxon>
        <taxon>Metamonada</taxon>
        <taxon>Preaxostyla</taxon>
        <taxon>Oxymonadida</taxon>
        <taxon>Streblomastigidae</taxon>
        <taxon>Streblomastix</taxon>
    </lineage>
</organism>
<accession>A0A5J4WU11</accession>
<feature type="compositionally biased region" description="Low complexity" evidence="1">
    <location>
        <begin position="250"/>
        <end position="263"/>
    </location>
</feature>